<dbReference type="OrthoDB" id="5296173at2"/>
<name>A0A3M2I0W2_9GAMM</name>
<dbReference type="PANTHER" id="PTHR40278:SF2">
    <property type="entry name" value="TYPE IV PILUS INNER MEMBRANE COMPONENT PILN"/>
    <property type="match status" value="1"/>
</dbReference>
<dbReference type="Proteomes" id="UP000275012">
    <property type="component" value="Unassembled WGS sequence"/>
</dbReference>
<dbReference type="InterPro" id="IPR052534">
    <property type="entry name" value="Extracell_DNA_Util/SecSys_Comp"/>
</dbReference>
<evidence type="ECO:0000256" key="2">
    <source>
        <dbReference type="SAM" id="MobiDB-lite"/>
    </source>
</evidence>
<dbReference type="GO" id="GO:0043683">
    <property type="term" value="P:type IV pilus assembly"/>
    <property type="evidence" value="ECO:0007669"/>
    <property type="project" value="TreeGrafter"/>
</dbReference>
<accession>A0A3M2I0W2</accession>
<dbReference type="GO" id="GO:0043107">
    <property type="term" value="P:type IV pilus-dependent motility"/>
    <property type="evidence" value="ECO:0007669"/>
    <property type="project" value="TreeGrafter"/>
</dbReference>
<dbReference type="InterPro" id="IPR007813">
    <property type="entry name" value="PilN"/>
</dbReference>
<protein>
    <submittedName>
        <fullName evidence="4">Fimbrial protein</fullName>
    </submittedName>
</protein>
<comment type="caution">
    <text evidence="4">The sequence shown here is derived from an EMBL/GenBank/DDBJ whole genome shotgun (WGS) entry which is preliminary data.</text>
</comment>
<organism evidence="4 5">
    <name type="scientific">Solilutibacter pythonis</name>
    <dbReference type="NCBI Taxonomy" id="2483112"/>
    <lineage>
        <taxon>Bacteria</taxon>
        <taxon>Pseudomonadati</taxon>
        <taxon>Pseudomonadota</taxon>
        <taxon>Gammaproteobacteria</taxon>
        <taxon>Lysobacterales</taxon>
        <taxon>Lysobacteraceae</taxon>
        <taxon>Solilutibacter</taxon>
    </lineage>
</organism>
<feature type="transmembrane region" description="Helical" evidence="3">
    <location>
        <begin position="21"/>
        <end position="43"/>
    </location>
</feature>
<feature type="compositionally biased region" description="Pro residues" evidence="2">
    <location>
        <begin position="191"/>
        <end position="212"/>
    </location>
</feature>
<keyword evidence="3" id="KW-0812">Transmembrane</keyword>
<sequence length="252" mass="27551">MLKINLLPWREERRKQREQTFYMMIGGSVLAAVLASLLVWFWFNGQIAGQHDRNAFLEAEIKKVDEQIKDIEALKQKKEALLNRKQVIEELQGNRFQMVHLFDALMRTVPEGLMLTALKQEGEQMTLEGRAQSNARVATYMRNLEGAGWMKNPDVNVIEASQAKEGGAVSQLPYVFTMRVTLSNPSEPRDPNAPPTPDPVPVPAPADAPAGPPAAVAPITPAPAATDAAPAAAAPAESPKPERPASVETEAK</sequence>
<gene>
    <name evidence="4" type="ORF">EBB59_05200</name>
</gene>
<evidence type="ECO:0000256" key="1">
    <source>
        <dbReference type="SAM" id="Coils"/>
    </source>
</evidence>
<dbReference type="Pfam" id="PF05137">
    <property type="entry name" value="PilN"/>
    <property type="match status" value="1"/>
</dbReference>
<proteinExistence type="predicted"/>
<dbReference type="RefSeq" id="WP_122101093.1">
    <property type="nucleotide sequence ID" value="NZ_RFLY01000006.1"/>
</dbReference>
<evidence type="ECO:0000256" key="3">
    <source>
        <dbReference type="SAM" id="Phobius"/>
    </source>
</evidence>
<feature type="compositionally biased region" description="Low complexity" evidence="2">
    <location>
        <begin position="213"/>
        <end position="236"/>
    </location>
</feature>
<feature type="coiled-coil region" evidence="1">
    <location>
        <begin position="54"/>
        <end position="94"/>
    </location>
</feature>
<keyword evidence="3" id="KW-0472">Membrane</keyword>
<reference evidence="4 5" key="1">
    <citation type="submission" date="2018-10" db="EMBL/GenBank/DDBJ databases">
        <title>Proposal of Lysobacter pythonis sp. nov. isolated from royal pythons (Python regius).</title>
        <authorList>
            <person name="Hans-Juergen B."/>
            <person name="Huptas C."/>
            <person name="Sandra B."/>
            <person name="Igor L."/>
            <person name="Joachim S."/>
            <person name="Siegfried S."/>
            <person name="Mareike W."/>
            <person name="Peter K."/>
        </authorList>
    </citation>
    <scope>NUCLEOTIDE SEQUENCE [LARGE SCALE GENOMIC DNA]</scope>
    <source>
        <strain evidence="4 5">4284/11</strain>
    </source>
</reference>
<evidence type="ECO:0000313" key="5">
    <source>
        <dbReference type="Proteomes" id="UP000275012"/>
    </source>
</evidence>
<keyword evidence="5" id="KW-1185">Reference proteome</keyword>
<feature type="region of interest" description="Disordered" evidence="2">
    <location>
        <begin position="182"/>
        <end position="252"/>
    </location>
</feature>
<feature type="compositionally biased region" description="Basic and acidic residues" evidence="2">
    <location>
        <begin position="239"/>
        <end position="252"/>
    </location>
</feature>
<keyword evidence="3" id="KW-1133">Transmembrane helix</keyword>
<dbReference type="PANTHER" id="PTHR40278">
    <property type="entry name" value="DNA UTILIZATION PROTEIN HOFN"/>
    <property type="match status" value="1"/>
</dbReference>
<dbReference type="EMBL" id="RFLY01000006">
    <property type="protein sequence ID" value="RMH93289.1"/>
    <property type="molecule type" value="Genomic_DNA"/>
</dbReference>
<keyword evidence="1" id="KW-0175">Coiled coil</keyword>
<dbReference type="AlphaFoldDB" id="A0A3M2I0W2"/>
<evidence type="ECO:0000313" key="4">
    <source>
        <dbReference type="EMBL" id="RMH93289.1"/>
    </source>
</evidence>